<dbReference type="Gene3D" id="3.40.50.300">
    <property type="entry name" value="P-loop containing nucleotide triphosphate hydrolases"/>
    <property type="match status" value="1"/>
</dbReference>
<evidence type="ECO:0000256" key="5">
    <source>
        <dbReference type="ARBA" id="ARBA00022970"/>
    </source>
</evidence>
<evidence type="ECO:0000313" key="7">
    <source>
        <dbReference type="EMBL" id="MDQ0394420.1"/>
    </source>
</evidence>
<reference evidence="7 8" key="1">
    <citation type="submission" date="2023-07" db="EMBL/GenBank/DDBJ databases">
        <title>Genomic Encyclopedia of Type Strains, Phase IV (KMG-IV): sequencing the most valuable type-strain genomes for metagenomic binning, comparative biology and taxonomic classification.</title>
        <authorList>
            <person name="Goeker M."/>
        </authorList>
    </citation>
    <scope>NUCLEOTIDE SEQUENCE [LARGE SCALE GENOMIC DNA]</scope>
    <source>
        <strain evidence="7 8">DSM 5896</strain>
    </source>
</reference>
<dbReference type="CDD" id="cd03224">
    <property type="entry name" value="ABC_TM1139_LivF_branched"/>
    <property type="match status" value="1"/>
</dbReference>
<evidence type="ECO:0000313" key="8">
    <source>
        <dbReference type="Proteomes" id="UP001237448"/>
    </source>
</evidence>
<dbReference type="Pfam" id="PF00005">
    <property type="entry name" value="ABC_tran"/>
    <property type="match status" value="1"/>
</dbReference>
<protein>
    <submittedName>
        <fullName evidence="7">Branched-chain amino acid transport system ATP-binding protein</fullName>
    </submittedName>
</protein>
<dbReference type="InterPro" id="IPR003439">
    <property type="entry name" value="ABC_transporter-like_ATP-bd"/>
</dbReference>
<dbReference type="InterPro" id="IPR017871">
    <property type="entry name" value="ABC_transporter-like_CS"/>
</dbReference>
<dbReference type="SUPFAM" id="SSF52540">
    <property type="entry name" value="P-loop containing nucleoside triphosphate hydrolases"/>
    <property type="match status" value="1"/>
</dbReference>
<dbReference type="PROSITE" id="PS00211">
    <property type="entry name" value="ABC_TRANSPORTER_1"/>
    <property type="match status" value="1"/>
</dbReference>
<evidence type="ECO:0000259" key="6">
    <source>
        <dbReference type="PROSITE" id="PS50893"/>
    </source>
</evidence>
<dbReference type="InterPro" id="IPR027417">
    <property type="entry name" value="P-loop_NTPase"/>
</dbReference>
<proteinExistence type="inferred from homology"/>
<comment type="caution">
    <text evidence="7">The sequence shown here is derived from an EMBL/GenBank/DDBJ whole genome shotgun (WGS) entry which is preliminary data.</text>
</comment>
<dbReference type="InterPro" id="IPR003593">
    <property type="entry name" value="AAA+_ATPase"/>
</dbReference>
<keyword evidence="8" id="KW-1185">Reference proteome</keyword>
<dbReference type="InterPro" id="IPR052156">
    <property type="entry name" value="BCAA_Transport_ATP-bd_LivF"/>
</dbReference>
<keyword evidence="2" id="KW-0813">Transport</keyword>
<dbReference type="EMBL" id="JAUSVK010000001">
    <property type="protein sequence ID" value="MDQ0394420.1"/>
    <property type="molecule type" value="Genomic_DNA"/>
</dbReference>
<comment type="similarity">
    <text evidence="1">Belongs to the ABC transporter superfamily.</text>
</comment>
<keyword evidence="5" id="KW-0029">Amino-acid transport</keyword>
<dbReference type="RefSeq" id="WP_307431402.1">
    <property type="nucleotide sequence ID" value="NZ_JAUSVK010000001.1"/>
</dbReference>
<dbReference type="PANTHER" id="PTHR43820:SF4">
    <property type="entry name" value="HIGH-AFFINITY BRANCHED-CHAIN AMINO ACID TRANSPORT ATP-BINDING PROTEIN LIVF"/>
    <property type="match status" value="1"/>
</dbReference>
<dbReference type="GO" id="GO:0005524">
    <property type="term" value="F:ATP binding"/>
    <property type="evidence" value="ECO:0007669"/>
    <property type="project" value="UniProtKB-KW"/>
</dbReference>
<dbReference type="Proteomes" id="UP001237448">
    <property type="component" value="Unassembled WGS sequence"/>
</dbReference>
<name>A0ABU0FII4_9HYPH</name>
<keyword evidence="4 7" id="KW-0067">ATP-binding</keyword>
<evidence type="ECO:0000256" key="3">
    <source>
        <dbReference type="ARBA" id="ARBA00022741"/>
    </source>
</evidence>
<accession>A0ABU0FII4</accession>
<evidence type="ECO:0000256" key="4">
    <source>
        <dbReference type="ARBA" id="ARBA00022840"/>
    </source>
</evidence>
<gene>
    <name evidence="7" type="ORF">J3R73_004212</name>
</gene>
<organism evidence="7 8">
    <name type="scientific">Labrys monachus</name>
    <dbReference type="NCBI Taxonomy" id="217067"/>
    <lineage>
        <taxon>Bacteria</taxon>
        <taxon>Pseudomonadati</taxon>
        <taxon>Pseudomonadota</taxon>
        <taxon>Alphaproteobacteria</taxon>
        <taxon>Hyphomicrobiales</taxon>
        <taxon>Xanthobacteraceae</taxon>
        <taxon>Labrys</taxon>
    </lineage>
</organism>
<keyword evidence="3" id="KW-0547">Nucleotide-binding</keyword>
<feature type="domain" description="ABC transporter" evidence="6">
    <location>
        <begin position="3"/>
        <end position="234"/>
    </location>
</feature>
<sequence length="236" mass="25733">MRLQVDGLNAGYGRVQVLHDISIVVDGQRVGLFGPNGHGKTTLLRTLSGLIRPKLGRVRFGETDITGLSPQAVVAEGLIHVPQGSTLLPRMSVIEALTLGAYATRAWPQRRRTLDEVFALFPRLAERRHQRCNTLSGGERQMAAIGAGLMGCPKLLMLDEPTLGLAPKLRSELARAIHAIAETGVGLLVVDQDIDMLLGLCDRLYLIEQGRVAMDIADRSQLQHQDVLKRYFGSAA</sequence>
<evidence type="ECO:0000256" key="1">
    <source>
        <dbReference type="ARBA" id="ARBA00005417"/>
    </source>
</evidence>
<dbReference type="PANTHER" id="PTHR43820">
    <property type="entry name" value="HIGH-AFFINITY BRANCHED-CHAIN AMINO ACID TRANSPORT ATP-BINDING PROTEIN LIVF"/>
    <property type="match status" value="1"/>
</dbReference>
<dbReference type="SMART" id="SM00382">
    <property type="entry name" value="AAA"/>
    <property type="match status" value="1"/>
</dbReference>
<dbReference type="PROSITE" id="PS50893">
    <property type="entry name" value="ABC_TRANSPORTER_2"/>
    <property type="match status" value="1"/>
</dbReference>
<evidence type="ECO:0000256" key="2">
    <source>
        <dbReference type="ARBA" id="ARBA00022448"/>
    </source>
</evidence>